<dbReference type="SMART" id="SM00132">
    <property type="entry name" value="LIM"/>
    <property type="match status" value="1"/>
</dbReference>
<evidence type="ECO:0000256" key="22">
    <source>
        <dbReference type="SAM" id="Coils"/>
    </source>
</evidence>
<evidence type="ECO:0000256" key="5">
    <source>
        <dbReference type="ARBA" id="ARBA00012709"/>
    </source>
</evidence>
<dbReference type="GO" id="GO:0071949">
    <property type="term" value="F:FAD binding"/>
    <property type="evidence" value="ECO:0007669"/>
    <property type="project" value="InterPro"/>
</dbReference>
<feature type="compositionally biased region" description="Basic and acidic residues" evidence="23">
    <location>
        <begin position="1657"/>
        <end position="1668"/>
    </location>
</feature>
<dbReference type="FunFam" id="2.10.110.10:FF:000043">
    <property type="entry name" value="protein-methionine sulfoxide oxidase MICAL3 isoform X2"/>
    <property type="match status" value="1"/>
</dbReference>
<feature type="compositionally biased region" description="Basic and acidic residues" evidence="23">
    <location>
        <begin position="1804"/>
        <end position="1820"/>
    </location>
</feature>
<feature type="coiled-coil region" evidence="22">
    <location>
        <begin position="1825"/>
        <end position="1878"/>
    </location>
</feature>
<dbReference type="GO" id="GO:0120501">
    <property type="term" value="F:F-actin monooxygenase activity"/>
    <property type="evidence" value="ECO:0007669"/>
    <property type="project" value="UniProtKB-EC"/>
</dbReference>
<dbReference type="Gene3D" id="1.10.418.10">
    <property type="entry name" value="Calponin-like domain"/>
    <property type="match status" value="1"/>
</dbReference>
<dbReference type="PANTHER" id="PTHR23167">
    <property type="entry name" value="CALPONIN HOMOLOGY DOMAIN-CONTAINING PROTEIN DDB_G0272472-RELATED"/>
    <property type="match status" value="1"/>
</dbReference>
<dbReference type="RefSeq" id="XP_015005168.2">
    <property type="nucleotide sequence ID" value="XM_015149682.2"/>
</dbReference>
<feature type="domain" description="BMERB" evidence="26">
    <location>
        <begin position="1841"/>
        <end position="1990"/>
    </location>
</feature>
<evidence type="ECO:0000256" key="11">
    <source>
        <dbReference type="ARBA" id="ARBA00022833"/>
    </source>
</evidence>
<keyword evidence="13" id="KW-0560">Oxidoreductase</keyword>
<feature type="compositionally biased region" description="Acidic residues" evidence="23">
    <location>
        <begin position="938"/>
        <end position="950"/>
    </location>
</feature>
<dbReference type="SMR" id="F7H9R5"/>
<dbReference type="PANTHER" id="PTHR23167:SF51">
    <property type="entry name" value="[F-ACTIN]-MONOOXYGENASE MICAL3"/>
    <property type="match status" value="1"/>
</dbReference>
<feature type="region of interest" description="Disordered" evidence="23">
    <location>
        <begin position="658"/>
        <end position="706"/>
    </location>
</feature>
<evidence type="ECO:0000256" key="23">
    <source>
        <dbReference type="SAM" id="MobiDB-lite"/>
    </source>
</evidence>
<evidence type="ECO:0000256" key="2">
    <source>
        <dbReference type="ARBA" id="ARBA00004123"/>
    </source>
</evidence>
<keyword evidence="9 21" id="KW-0479">Metal-binding</keyword>
<feature type="compositionally biased region" description="Basic and acidic residues" evidence="23">
    <location>
        <begin position="1588"/>
        <end position="1604"/>
    </location>
</feature>
<dbReference type="GO" id="GO:0030042">
    <property type="term" value="P:actin filament depolymerization"/>
    <property type="evidence" value="ECO:0007669"/>
    <property type="project" value="UniProtKB-ARBA"/>
</dbReference>
<dbReference type="CDD" id="cd09439">
    <property type="entry name" value="LIM_Mical"/>
    <property type="match status" value="1"/>
</dbReference>
<keyword evidence="28" id="KW-1185">Reference proteome</keyword>
<dbReference type="Proteomes" id="UP000006718">
    <property type="component" value="Chromosome 10"/>
</dbReference>
<feature type="compositionally biased region" description="Polar residues" evidence="23">
    <location>
        <begin position="1760"/>
        <end position="1769"/>
    </location>
</feature>
<dbReference type="SMART" id="SM00033">
    <property type="entry name" value="CH"/>
    <property type="match status" value="1"/>
</dbReference>
<evidence type="ECO:0000256" key="10">
    <source>
        <dbReference type="ARBA" id="ARBA00022827"/>
    </source>
</evidence>
<dbReference type="GO" id="GO:0046872">
    <property type="term" value="F:metal ion binding"/>
    <property type="evidence" value="ECO:0007669"/>
    <property type="project" value="UniProtKB-KW"/>
</dbReference>
<feature type="compositionally biased region" description="Basic and acidic residues" evidence="23">
    <location>
        <begin position="1191"/>
        <end position="1218"/>
    </location>
</feature>
<dbReference type="FunFam" id="1.10.418.10:FF:000026">
    <property type="entry name" value="protein-methionine sulfoxide oxidase MICAL3 isoform X1"/>
    <property type="match status" value="1"/>
</dbReference>
<dbReference type="PROSITE" id="PS51848">
    <property type="entry name" value="BMERB"/>
    <property type="match status" value="1"/>
</dbReference>
<reference evidence="27" key="3">
    <citation type="submission" date="2025-08" db="UniProtKB">
        <authorList>
            <consortium name="Ensembl"/>
        </authorList>
    </citation>
    <scope>IDENTIFICATION</scope>
    <source>
        <strain evidence="27">17573</strain>
    </source>
</reference>
<feature type="compositionally biased region" description="Polar residues" evidence="23">
    <location>
        <begin position="1288"/>
        <end position="1302"/>
    </location>
</feature>
<reference evidence="27" key="2">
    <citation type="submission" date="2019-01" db="EMBL/GenBank/DDBJ databases">
        <authorList>
            <person name="Graves T."/>
            <person name="Eichler E.E."/>
            <person name="Wilson R.K."/>
        </authorList>
    </citation>
    <scope>NUCLEOTIDE SEQUENCE [LARGE SCALE GENOMIC DNA]</scope>
    <source>
        <strain evidence="27">17573</strain>
    </source>
</reference>
<dbReference type="InterPro" id="IPR057494">
    <property type="entry name" value="Rossman_Mical"/>
</dbReference>
<dbReference type="Pfam" id="PF12130">
    <property type="entry name" value="bMERB_dom"/>
    <property type="match status" value="1"/>
</dbReference>
<feature type="domain" description="LIM zinc-binding" evidence="25">
    <location>
        <begin position="762"/>
        <end position="824"/>
    </location>
</feature>
<dbReference type="InterPro" id="IPR022735">
    <property type="entry name" value="bMERB_dom"/>
</dbReference>
<evidence type="ECO:0000256" key="1">
    <source>
        <dbReference type="ARBA" id="ARBA00001974"/>
    </source>
</evidence>
<comment type="cofactor">
    <cofactor evidence="1">
        <name>FAD</name>
        <dbReference type="ChEBI" id="CHEBI:57692"/>
    </cofactor>
</comment>
<keyword evidence="16 22" id="KW-0175">Coiled coil</keyword>
<evidence type="ECO:0000256" key="4">
    <source>
        <dbReference type="ARBA" id="ARBA00008223"/>
    </source>
</evidence>
<keyword evidence="11 21" id="KW-0862">Zinc</keyword>
<feature type="region of interest" description="Disordered" evidence="23">
    <location>
        <begin position="907"/>
        <end position="1315"/>
    </location>
</feature>
<dbReference type="PROSITE" id="PS50021">
    <property type="entry name" value="CH"/>
    <property type="match status" value="1"/>
</dbReference>
<evidence type="ECO:0000256" key="7">
    <source>
        <dbReference type="ARBA" id="ARBA00022490"/>
    </source>
</evidence>
<name>F7H9R5_MACMU</name>
<feature type="compositionally biased region" description="Basic and acidic residues" evidence="23">
    <location>
        <begin position="1041"/>
        <end position="1054"/>
    </location>
</feature>
<feature type="compositionally biased region" description="Basic and acidic residues" evidence="23">
    <location>
        <begin position="669"/>
        <end position="679"/>
    </location>
</feature>
<dbReference type="FunFam" id="3.50.50.60:FF:000004">
    <property type="entry name" value="protein-methionine sulfoxide oxidase MICAL2 isoform X1"/>
    <property type="match status" value="1"/>
</dbReference>
<dbReference type="CDD" id="cd21251">
    <property type="entry name" value="CH_MICAL3"/>
    <property type="match status" value="1"/>
</dbReference>
<evidence type="ECO:0000256" key="18">
    <source>
        <dbReference type="ARBA" id="ARBA00023212"/>
    </source>
</evidence>
<evidence type="ECO:0000256" key="13">
    <source>
        <dbReference type="ARBA" id="ARBA00023002"/>
    </source>
</evidence>
<dbReference type="SUPFAM" id="SSF47576">
    <property type="entry name" value="Calponin-homology domain, CH-domain"/>
    <property type="match status" value="1"/>
</dbReference>
<proteinExistence type="inferred from homology"/>
<dbReference type="GO" id="GO:0003779">
    <property type="term" value="F:actin binding"/>
    <property type="evidence" value="ECO:0007669"/>
    <property type="project" value="UniProtKB-KW"/>
</dbReference>
<keyword evidence="7" id="KW-0963">Cytoplasm</keyword>
<evidence type="ECO:0000256" key="3">
    <source>
        <dbReference type="ARBA" id="ARBA00004245"/>
    </source>
</evidence>
<evidence type="ECO:0000259" key="25">
    <source>
        <dbReference type="PROSITE" id="PS50023"/>
    </source>
</evidence>
<evidence type="ECO:0000256" key="19">
    <source>
        <dbReference type="ARBA" id="ARBA00023242"/>
    </source>
</evidence>
<evidence type="ECO:0000256" key="6">
    <source>
        <dbReference type="ARBA" id="ARBA00022483"/>
    </source>
</evidence>
<dbReference type="InterPro" id="IPR001781">
    <property type="entry name" value="Znf_LIM"/>
</dbReference>
<evidence type="ECO:0000313" key="28">
    <source>
        <dbReference type="Proteomes" id="UP000006718"/>
    </source>
</evidence>
<evidence type="ECO:0000256" key="16">
    <source>
        <dbReference type="ARBA" id="ARBA00023054"/>
    </source>
</evidence>
<reference evidence="27" key="4">
    <citation type="submission" date="2025-09" db="UniProtKB">
        <authorList>
            <consortium name="Ensembl"/>
        </authorList>
    </citation>
    <scope>IDENTIFICATION</scope>
    <source>
        <strain evidence="27">17573</strain>
    </source>
</reference>
<dbReference type="SMART" id="SM01203">
    <property type="entry name" value="DUF3585"/>
    <property type="match status" value="1"/>
</dbReference>
<dbReference type="VGNC" id="VGNC:107800">
    <property type="gene designation" value="MICAL3"/>
</dbReference>
<feature type="domain" description="Calponin-homology (CH)" evidence="24">
    <location>
        <begin position="518"/>
        <end position="624"/>
    </location>
</feature>
<evidence type="ECO:0000259" key="26">
    <source>
        <dbReference type="PROSITE" id="PS51848"/>
    </source>
</evidence>
<protein>
    <recommendedName>
        <fullName evidence="5">F-actin monooxygenase</fullName>
        <ecNumber evidence="5">1.14.13.225</ecNumber>
    </recommendedName>
</protein>
<dbReference type="Bgee" id="ENSMMUG00000020801">
    <property type="expression patterns" value="Expressed in cerebellar cortex and 19 other cell types or tissues"/>
</dbReference>
<dbReference type="HOGENOM" id="CLU_009759_0_0_1"/>
<dbReference type="RefSeq" id="XP_001103660.4">
    <property type="nucleotide sequence ID" value="XM_001103660.4"/>
</dbReference>
<dbReference type="GeneTree" id="ENSGT00940000155580"/>
<keyword evidence="15 21" id="KW-0440">LIM domain</keyword>
<feature type="compositionally biased region" description="Basic residues" evidence="23">
    <location>
        <begin position="1695"/>
        <end position="1713"/>
    </location>
</feature>
<evidence type="ECO:0000259" key="24">
    <source>
        <dbReference type="PROSITE" id="PS50021"/>
    </source>
</evidence>
<evidence type="ECO:0000256" key="9">
    <source>
        <dbReference type="ARBA" id="ARBA00022723"/>
    </source>
</evidence>
<dbReference type="EC" id="1.14.13.225" evidence="5"/>
<feature type="compositionally biased region" description="Acidic residues" evidence="23">
    <location>
        <begin position="990"/>
        <end position="1017"/>
    </location>
</feature>
<dbReference type="GO" id="GO:0006887">
    <property type="term" value="P:exocytosis"/>
    <property type="evidence" value="ECO:0007669"/>
    <property type="project" value="UniProtKB-KW"/>
</dbReference>
<feature type="compositionally biased region" description="Polar residues" evidence="23">
    <location>
        <begin position="1150"/>
        <end position="1163"/>
    </location>
</feature>
<dbReference type="SUPFAM" id="SSF51905">
    <property type="entry name" value="FAD/NAD(P)-binding domain"/>
    <property type="match status" value="1"/>
</dbReference>
<dbReference type="PROSITE" id="PS00478">
    <property type="entry name" value="LIM_DOMAIN_1"/>
    <property type="match status" value="1"/>
</dbReference>
<feature type="compositionally biased region" description="Pro residues" evidence="23">
    <location>
        <begin position="1456"/>
        <end position="1467"/>
    </location>
</feature>
<dbReference type="InterPro" id="IPR002938">
    <property type="entry name" value="FAD-bd"/>
</dbReference>
<dbReference type="Ensembl" id="ENSMMUT00000029266.4">
    <property type="protein sequence ID" value="ENSMMUP00000027383.4"/>
    <property type="gene ID" value="ENSMMUG00000020801.4"/>
</dbReference>
<keyword evidence="6" id="KW-0268">Exocytosis</keyword>
<feature type="compositionally biased region" description="Basic and acidic residues" evidence="23">
    <location>
        <begin position="1407"/>
        <end position="1422"/>
    </location>
</feature>
<feature type="compositionally biased region" description="Pro residues" evidence="23">
    <location>
        <begin position="1239"/>
        <end position="1258"/>
    </location>
</feature>
<dbReference type="PROSITE" id="PS50023">
    <property type="entry name" value="LIM_DOMAIN_2"/>
    <property type="match status" value="1"/>
</dbReference>
<dbReference type="ExpressionAtlas" id="F7H9R5">
    <property type="expression patterns" value="baseline"/>
</dbReference>
<keyword evidence="14" id="KW-0503">Monooxygenase</keyword>
<comment type="similarity">
    <text evidence="4">Belongs to the Mical family.</text>
</comment>
<dbReference type="InterPro" id="IPR001715">
    <property type="entry name" value="CH_dom"/>
</dbReference>
<feature type="coiled-coil region" evidence="22">
    <location>
        <begin position="1940"/>
        <end position="1991"/>
    </location>
</feature>
<feature type="compositionally biased region" description="Acidic residues" evidence="23">
    <location>
        <begin position="1516"/>
        <end position="1530"/>
    </location>
</feature>
<dbReference type="GeneID" id="710292"/>
<evidence type="ECO:0000313" key="27">
    <source>
        <dbReference type="Ensembl" id="ENSMMUP00000027383.4"/>
    </source>
</evidence>
<feature type="compositionally biased region" description="Low complexity" evidence="23">
    <location>
        <begin position="1423"/>
        <end position="1435"/>
    </location>
</feature>
<evidence type="ECO:0000313" key="29">
    <source>
        <dbReference type="VGNC" id="VGNC:107800"/>
    </source>
</evidence>
<reference evidence="28" key="1">
    <citation type="journal article" date="2007" name="Science">
        <title>Evolutionary and biomedical insights from the rhesus macaque genome.</title>
        <authorList>
            <person name="Gibbs R.A."/>
            <person name="Rogers J."/>
            <person name="Katze M.G."/>
            <person name="Bumgarner R."/>
            <person name="Weinstock G.M."/>
            <person name="Mardis E.R."/>
            <person name="Remington K.A."/>
            <person name="Strausberg R.L."/>
            <person name="Venter J.C."/>
            <person name="Wilson R.K."/>
            <person name="Batzer M.A."/>
            <person name="Bustamante C.D."/>
            <person name="Eichler E.E."/>
            <person name="Hahn M.W."/>
            <person name="Hardison R.C."/>
            <person name="Makova K.D."/>
            <person name="Miller W."/>
            <person name="Milosavljevic A."/>
            <person name="Palermo R.E."/>
            <person name="Siepel A."/>
            <person name="Sikela J.M."/>
            <person name="Attaway T."/>
            <person name="Bell S."/>
            <person name="Bernard K.E."/>
            <person name="Buhay C.J."/>
            <person name="Chandrabose M.N."/>
            <person name="Dao M."/>
            <person name="Davis C."/>
            <person name="Delehaunty K.D."/>
            <person name="Ding Y."/>
            <person name="Dinh H.H."/>
            <person name="Dugan-Rocha S."/>
            <person name="Fulton L.A."/>
            <person name="Gabisi R.A."/>
            <person name="Garner T.T."/>
            <person name="Godfrey J."/>
            <person name="Hawes A.C."/>
            <person name="Hernandez J."/>
            <person name="Hines S."/>
            <person name="Holder M."/>
            <person name="Hume J."/>
            <person name="Jhangiani S.N."/>
            <person name="Joshi V."/>
            <person name="Khan Z.M."/>
            <person name="Kirkness E.F."/>
            <person name="Cree A."/>
            <person name="Fowler R.G."/>
            <person name="Lee S."/>
            <person name="Lewis L.R."/>
            <person name="Li Z."/>
            <person name="Liu Y.-S."/>
            <person name="Moore S.M."/>
            <person name="Muzny D."/>
            <person name="Nazareth L.V."/>
            <person name="Ngo D.N."/>
            <person name="Okwuonu G.O."/>
            <person name="Pai G."/>
            <person name="Parker D."/>
            <person name="Paul H.A."/>
            <person name="Pfannkoch C."/>
            <person name="Pohl C.S."/>
            <person name="Rogers Y.-H.C."/>
            <person name="Ruiz S.J."/>
            <person name="Sabo A."/>
            <person name="Santibanez J."/>
            <person name="Schneider B.W."/>
            <person name="Smith S.M."/>
            <person name="Sodergren E."/>
            <person name="Svatek A.F."/>
            <person name="Utterback T.R."/>
            <person name="Vattathil S."/>
            <person name="Warren W."/>
            <person name="White C.S."/>
            <person name="Chinwalla A.T."/>
            <person name="Feng Y."/>
            <person name="Halpern A.L."/>
            <person name="Hillier L.W."/>
            <person name="Huang X."/>
            <person name="Minx P."/>
            <person name="Nelson J.O."/>
            <person name="Pepin K.H."/>
            <person name="Qin X."/>
            <person name="Sutton G.G."/>
            <person name="Venter E."/>
            <person name="Walenz B.P."/>
            <person name="Wallis J.W."/>
            <person name="Worley K.C."/>
            <person name="Yang S.-P."/>
            <person name="Jones S.M."/>
            <person name="Marra M.A."/>
            <person name="Rocchi M."/>
            <person name="Schein J.E."/>
            <person name="Baertsch R."/>
            <person name="Clarke L."/>
            <person name="Csuros M."/>
            <person name="Glasscock J."/>
            <person name="Harris R.A."/>
            <person name="Havlak P."/>
            <person name="Jackson A.R."/>
            <person name="Jiang H."/>
            <person name="Liu Y."/>
            <person name="Messina D.N."/>
            <person name="Shen Y."/>
            <person name="Song H.X.-Z."/>
            <person name="Wylie T."/>
            <person name="Zhang L."/>
            <person name="Birney E."/>
            <person name="Han K."/>
            <person name="Konkel M.K."/>
            <person name="Lee J."/>
            <person name="Smit A.F.A."/>
            <person name="Ullmer B."/>
            <person name="Wang H."/>
            <person name="Xing J."/>
            <person name="Burhans R."/>
            <person name="Cheng Z."/>
            <person name="Karro J.E."/>
            <person name="Ma J."/>
            <person name="Raney B."/>
            <person name="She X."/>
            <person name="Cox M.J."/>
            <person name="Demuth J.P."/>
            <person name="Dumas L.J."/>
            <person name="Han S.-G."/>
            <person name="Hopkins J."/>
            <person name="Karimpour-Fard A."/>
            <person name="Kim Y.H."/>
            <person name="Pollack J.R."/>
            <person name="Vinar T."/>
            <person name="Addo-Quaye C."/>
            <person name="Degenhardt J."/>
            <person name="Denby A."/>
            <person name="Hubisz M.J."/>
            <person name="Indap A."/>
            <person name="Kosiol C."/>
            <person name="Lahn B.T."/>
            <person name="Lawson H.A."/>
            <person name="Marklein A."/>
            <person name="Nielsen R."/>
            <person name="Vallender E.J."/>
            <person name="Clark A.G."/>
            <person name="Ferguson B."/>
            <person name="Hernandez R.D."/>
            <person name="Hirani K."/>
            <person name="Kehrer-Sawatzki H."/>
            <person name="Kolb J."/>
            <person name="Patil S."/>
            <person name="Pu L.-L."/>
            <person name="Ren Y."/>
            <person name="Smith D.G."/>
            <person name="Wheeler D.A."/>
            <person name="Schenck I."/>
            <person name="Ball E.V."/>
            <person name="Chen R."/>
            <person name="Cooper D.N."/>
            <person name="Giardine B."/>
            <person name="Hsu F."/>
            <person name="Kent W.J."/>
            <person name="Lesk A."/>
            <person name="Nelson D.L."/>
            <person name="O'brien W.E."/>
            <person name="Pruefer K."/>
            <person name="Stenson P.D."/>
            <person name="Wallace J.C."/>
            <person name="Ke H."/>
            <person name="Liu X.-M."/>
            <person name="Wang P."/>
            <person name="Xiang A.P."/>
            <person name="Yang F."/>
            <person name="Barber G.P."/>
            <person name="Haussler D."/>
            <person name="Karolchik D."/>
            <person name="Kern A.D."/>
            <person name="Kuhn R.M."/>
            <person name="Smith K.E."/>
            <person name="Zwieg A.S."/>
        </authorList>
    </citation>
    <scope>NUCLEOTIDE SEQUENCE [LARGE SCALE GENOMIC DNA]</scope>
    <source>
        <strain evidence="28">17573</strain>
    </source>
</reference>
<dbReference type="InterPro" id="IPR036188">
    <property type="entry name" value="FAD/NAD-bd_sf"/>
</dbReference>
<dbReference type="GO" id="GO:0005634">
    <property type="term" value="C:nucleus"/>
    <property type="evidence" value="ECO:0007669"/>
    <property type="project" value="UniProtKB-SubCell"/>
</dbReference>
<feature type="compositionally biased region" description="Low complexity" evidence="23">
    <location>
        <begin position="1055"/>
        <end position="1065"/>
    </location>
</feature>
<dbReference type="Gene3D" id="2.10.110.10">
    <property type="entry name" value="Cysteine Rich Protein"/>
    <property type="match status" value="1"/>
</dbReference>
<feature type="compositionally biased region" description="Polar residues" evidence="23">
    <location>
        <begin position="1019"/>
        <end position="1028"/>
    </location>
</feature>
<dbReference type="GO" id="GO:0005856">
    <property type="term" value="C:cytoskeleton"/>
    <property type="evidence" value="ECO:0007669"/>
    <property type="project" value="UniProtKB-SubCell"/>
</dbReference>
<evidence type="ECO:0000256" key="20">
    <source>
        <dbReference type="ARBA" id="ARBA00049522"/>
    </source>
</evidence>
<dbReference type="PRINTS" id="PR00420">
    <property type="entry name" value="RNGMNOXGNASE"/>
</dbReference>
<keyword evidence="12" id="KW-0521">NADP</keyword>
<dbReference type="VEuPathDB" id="HostDB:ENSMMUG00000020801"/>
<evidence type="ECO:0000256" key="21">
    <source>
        <dbReference type="PROSITE-ProRule" id="PRU00125"/>
    </source>
</evidence>
<dbReference type="SUPFAM" id="SSF57716">
    <property type="entry name" value="Glucocorticoid receptor-like (DNA-binding domain)"/>
    <property type="match status" value="1"/>
</dbReference>
<feature type="region of interest" description="Disordered" evidence="23">
    <location>
        <begin position="835"/>
        <end position="883"/>
    </location>
</feature>
<accession>F7H9R5</accession>
<dbReference type="InterPro" id="IPR050540">
    <property type="entry name" value="F-actin_Monoox_Mical"/>
</dbReference>
<evidence type="ECO:0000256" key="8">
    <source>
        <dbReference type="ARBA" id="ARBA00022630"/>
    </source>
</evidence>
<keyword evidence="19" id="KW-0539">Nucleus</keyword>
<comment type="catalytic activity">
    <reaction evidence="20">
        <text>L-methionyl-[F-actin] + NADPH + O2 + H(+) = L-methionyl-(R)-S-oxide-[F-actin] + NADP(+) + H2O</text>
        <dbReference type="Rhea" id="RHEA:51308"/>
        <dbReference type="Rhea" id="RHEA-COMP:12953"/>
        <dbReference type="Rhea" id="RHEA-COMP:12956"/>
        <dbReference type="ChEBI" id="CHEBI:15377"/>
        <dbReference type="ChEBI" id="CHEBI:15378"/>
        <dbReference type="ChEBI" id="CHEBI:15379"/>
        <dbReference type="ChEBI" id="CHEBI:16044"/>
        <dbReference type="ChEBI" id="CHEBI:45764"/>
        <dbReference type="ChEBI" id="CHEBI:57783"/>
        <dbReference type="ChEBI" id="CHEBI:58349"/>
        <dbReference type="EC" id="1.14.13.225"/>
    </reaction>
</comment>
<gene>
    <name evidence="27 29" type="primary">MICAL3</name>
</gene>
<keyword evidence="8" id="KW-0285">Flavoprotein</keyword>
<dbReference type="Pfam" id="PF01494">
    <property type="entry name" value="FAD_binding_3"/>
    <property type="match status" value="1"/>
</dbReference>
<dbReference type="Pfam" id="PF00307">
    <property type="entry name" value="CH"/>
    <property type="match status" value="1"/>
</dbReference>
<dbReference type="Gene3D" id="3.50.50.60">
    <property type="entry name" value="FAD/NAD(P)-binding domain"/>
    <property type="match status" value="1"/>
</dbReference>
<feature type="region of interest" description="Disordered" evidence="23">
    <location>
        <begin position="1791"/>
        <end position="1822"/>
    </location>
</feature>
<feature type="compositionally biased region" description="Basic and acidic residues" evidence="23">
    <location>
        <begin position="975"/>
        <end position="985"/>
    </location>
</feature>
<feature type="compositionally biased region" description="Low complexity" evidence="23">
    <location>
        <begin position="1674"/>
        <end position="1694"/>
    </location>
</feature>
<evidence type="ECO:0000256" key="17">
    <source>
        <dbReference type="ARBA" id="ARBA00023203"/>
    </source>
</evidence>
<dbReference type="Pfam" id="PF25413">
    <property type="entry name" value="Rossman_Mical"/>
    <property type="match status" value="1"/>
</dbReference>
<feature type="compositionally biased region" description="Polar residues" evidence="23">
    <location>
        <begin position="1436"/>
        <end position="1451"/>
    </location>
</feature>
<feature type="region of interest" description="Disordered" evidence="23">
    <location>
        <begin position="1335"/>
        <end position="1777"/>
    </location>
</feature>
<evidence type="ECO:0000256" key="14">
    <source>
        <dbReference type="ARBA" id="ARBA00023033"/>
    </source>
</evidence>
<sequence>MEERKHETMNPAHVLFDRFVQATTCKGTLKAFQELCDHLELKPKDYRSFYHKLKSKLNYWKAKALWAKLDKRGSHKDYKKGKACTNTKCLIIGAGPCGLRTAIDLSLLGAKVVVIEKRDAFSRNNVLHLWPFTIHDLRGLGAKKFYGKFCAGAIDHISIRQLQLILLKVALILGIEIHVNVEFQGLIQPPEDQENERIGWRALVHPKTHPVSEYEFEVIIGGDGRRNTLEGFRRKEFRGKLAIAITANFINRNTTAEAKVEEISGVAFIFNQKFFQELREATGIDLENIVYYKDDTHYFVMTAKKQSLLDKGVILHDYADTELLLSRENVDQEALLSYAREAADFSTQQQLPSLDFAINHYGQPDVAMFDFTCMYASENAALVREQNGHQLLVALVGDSLLEPFWPMGTGIARGFLAAMDSAWMVRSWSLGTSPLEVLAERESIYRLLPQTTPENVSKNFSQYSIDPVTRYPNINVNFLRPSQVRHLYDTGETKDIHLEMESLVNSRTTPKLTRNESVARSSKLLGWCQRQTDGYAGVNVTDLTMSWKSGLALCAIIHRYRPDLIDFDSLDEQNVEKNNQLAFDIAEKELGISPIMTGKEMASVGEPDKLSMVMYLTQFYEMFKDSLPSSDTLDLNAEEKAVLIASTRSPISFLSKLGQTISRKRSPKDKKEKDLDGAGKRRKTSQSEEEEAPRGHRGERPTLVSTLTDRRMDVAVGNQNKVKYMATQLLAKFEENAPAQSVGTRRQGSMKKEFPQNLGGSDTCYFCQKRVYVMERLSAEGKFFHRSCFKCEYCATTLRLSAYAYDIEDGKFYCKPHYCYRLSGYAQRKRPAVAPLSGKEAKGPLQDGPTTDANGRANAVAGSTERTPGSGVNGLEEPSIAKRLRGTPERIELENYRLSLRQAEALQEVPEETQAEHNLSSVLDTGAEEDVASSSSESEMEEEEDEEEEEPRLPPSDLGGVPWKEAVRIHALLKGKSEEELEASKSFEPGNEEEEEEEEEYEEEEEEDYDEEEEESSEAGNQRLQQVMQAADPLEIQADVHWTHIREREEEERMAPASESSASRAPLDENDLEEDVDSEPAEIEGEAAEDGDPGDTGAELDDDQHWSDSPSDADRELHLRHAAEGTAEPELRVSEDEEKLPASPKHQERGPSQATSPIQSAQESALLFTPVHSPSTEGPRLPPVPAATRETLPEERLFPEPLLPKEKPKADAPSDPKAVHSPIRSQPVALPEARTPASPGSPQPRPPVAASTPPPSPLPICSQPQPSTEAAVPSPTQSPIRFQPVPAKTSTPLAPLPVQSQSDTKDRLGSPLAVDEALRRSDLVEEFWMKSAEIRRSLGLTPVDRSKGPEPSFPTPAFRPVSLKSYSVEKSSQDEGLHLLKPLSVPKRLGLPKPEGEPLSLPTPRSPSDRELRSAQEERRELSSSSGLGLHGSSSNMKTLGSQSFNTSDSAMLTPPSSPPPPPPPGEEPATLRRKLREAEPSASVVPPPLPVTWMRPPREPAQPPREEVRKSFVESVEEIPFADDVEDTYDDKTEDSSLQEKFFTPPSCWPRSGKPPHPPLGKENGRLPAREGALQPQKRGLPLVSAEAKELAEERMRAREKSVKSQALRDAMARQLSRMQQMELATGAPRPRKASSAPSQGKERRPDSPTRPTLRGSEEPTLKHEAISEEVLSAPSDSGGPDGSFTSSEGSSGKSKKRSSLFSPRRNKKEKKSKGEGRAPEKPSPNLLEEAATKPKSLWKSVFSGYKKDKKKKADDKSCPSTPSSGATVDSGKHRALPVVRAELQLRRQLSFSEDSDLSSDDVLERSSQKSRREPRTYTEEELNAKLTRRVQKAARRQAKQEELKRLHRAQIIQRQLQQVEERQRRLEERGVAVEKALRGEAGMGKKDDPKLMQEWFKLVQEKNAMVRYESELMIFARELELEDRQSRLQQELRERMAVEDHLKTEEELSEEKQILNEMLEVVEQRDSLVALLEEQRLREREEDKDLEAAMLSKGFSLNWS</sequence>
<dbReference type="CTD" id="57553"/>
<organism evidence="27 28">
    <name type="scientific">Macaca mulatta</name>
    <name type="common">Rhesus macaque</name>
    <dbReference type="NCBI Taxonomy" id="9544"/>
    <lineage>
        <taxon>Eukaryota</taxon>
        <taxon>Metazoa</taxon>
        <taxon>Chordata</taxon>
        <taxon>Craniata</taxon>
        <taxon>Vertebrata</taxon>
        <taxon>Euteleostomi</taxon>
        <taxon>Mammalia</taxon>
        <taxon>Eutheria</taxon>
        <taxon>Euarchontoglires</taxon>
        <taxon>Primates</taxon>
        <taxon>Haplorrhini</taxon>
        <taxon>Catarrhini</taxon>
        <taxon>Cercopithecidae</taxon>
        <taxon>Cercopithecinae</taxon>
        <taxon>Macaca</taxon>
    </lineage>
</organism>
<evidence type="ECO:0000256" key="15">
    <source>
        <dbReference type="ARBA" id="ARBA00023038"/>
    </source>
</evidence>
<dbReference type="KEGG" id="mcc:710292"/>
<dbReference type="Pfam" id="PF00412">
    <property type="entry name" value="LIM"/>
    <property type="match status" value="1"/>
</dbReference>
<keyword evidence="17" id="KW-0009">Actin-binding</keyword>
<feature type="compositionally biased region" description="Basic and acidic residues" evidence="23">
    <location>
        <begin position="1112"/>
        <end position="1134"/>
    </location>
</feature>
<dbReference type="InterPro" id="IPR036872">
    <property type="entry name" value="CH_dom_sf"/>
</dbReference>
<evidence type="ECO:0000256" key="12">
    <source>
        <dbReference type="ARBA" id="ARBA00022857"/>
    </source>
</evidence>
<keyword evidence="10" id="KW-0274">FAD</keyword>
<comment type="subcellular location">
    <subcellularLocation>
        <location evidence="3">Cytoplasm</location>
        <location evidence="3">Cytoskeleton</location>
    </subcellularLocation>
    <subcellularLocation>
        <location evidence="2">Nucleus</location>
    </subcellularLocation>
</comment>
<feature type="compositionally biased region" description="Acidic residues" evidence="23">
    <location>
        <begin position="1068"/>
        <end position="1102"/>
    </location>
</feature>
<keyword evidence="18" id="KW-0206">Cytoskeleton</keyword>